<dbReference type="AlphaFoldDB" id="A0A918N6L9"/>
<dbReference type="InterPro" id="IPR051677">
    <property type="entry name" value="AfsR-DnrI-RedD_regulator"/>
</dbReference>
<keyword evidence="3" id="KW-0805">Transcription regulation</keyword>
<keyword evidence="2" id="KW-0902">Two-component regulatory system</keyword>
<evidence type="ECO:0000256" key="7">
    <source>
        <dbReference type="SAM" id="MobiDB-lite"/>
    </source>
</evidence>
<dbReference type="InterPro" id="IPR001867">
    <property type="entry name" value="OmpR/PhoB-type_DNA-bd"/>
</dbReference>
<dbReference type="SUPFAM" id="SSF48452">
    <property type="entry name" value="TPR-like"/>
    <property type="match status" value="1"/>
</dbReference>
<feature type="DNA-binding region" description="OmpR/PhoB-type" evidence="6">
    <location>
        <begin position="5"/>
        <end position="110"/>
    </location>
</feature>
<dbReference type="Proteomes" id="UP000645555">
    <property type="component" value="Unassembled WGS sequence"/>
</dbReference>
<evidence type="ECO:0000256" key="5">
    <source>
        <dbReference type="ARBA" id="ARBA00023163"/>
    </source>
</evidence>
<dbReference type="RefSeq" id="WP_190033926.1">
    <property type="nucleotide sequence ID" value="NZ_BMWD01000002.1"/>
</dbReference>
<dbReference type="InterPro" id="IPR005158">
    <property type="entry name" value="BTAD"/>
</dbReference>
<dbReference type="SMART" id="SM01043">
    <property type="entry name" value="BTAD"/>
    <property type="match status" value="1"/>
</dbReference>
<evidence type="ECO:0000256" key="2">
    <source>
        <dbReference type="ARBA" id="ARBA00023012"/>
    </source>
</evidence>
<dbReference type="SMART" id="SM00862">
    <property type="entry name" value="Trans_reg_C"/>
    <property type="match status" value="1"/>
</dbReference>
<accession>A0A918N6L9</accession>
<reference evidence="9" key="2">
    <citation type="submission" date="2020-09" db="EMBL/GenBank/DDBJ databases">
        <authorList>
            <person name="Sun Q."/>
            <person name="Ohkuma M."/>
        </authorList>
    </citation>
    <scope>NUCLEOTIDE SEQUENCE</scope>
    <source>
        <strain evidence="9">JCM 4956</strain>
    </source>
</reference>
<comment type="caution">
    <text evidence="9">The sequence shown here is derived from an EMBL/GenBank/DDBJ whole genome shotgun (WGS) entry which is preliminary data.</text>
</comment>
<proteinExistence type="inferred from homology"/>
<dbReference type="EMBL" id="BMWD01000002">
    <property type="protein sequence ID" value="GGX43961.1"/>
    <property type="molecule type" value="Genomic_DNA"/>
</dbReference>
<sequence length="304" mass="31979">MSATPDAPSPAAGLTFEVLGEVRCWRDGVELPLGAPRMRAVLAVLVLRAGTPVGRDVLVDGVWGDAPVADGVNLVQAYVSKLRRLLEPDRPPRSPTGVLTRIGSSYRLVAAPGASDLGRFHHARAEARELRAAGRPAAAERVLAEALGNWRCPPLTGVGGPLLDAERVRLAELRLAAVEEQTAVALEVGAHADVVPALMSLTAEHPYRERLWELLMVALYRCSRQGDALAAYRRAGQVLLDDLGLEPGPGLRRVHEAILAGAAVAGAPDGPAAVPPGRPPLTLVGGGRRDPSAPLPARSLTRIP</sequence>
<evidence type="ECO:0000313" key="10">
    <source>
        <dbReference type="Proteomes" id="UP000645555"/>
    </source>
</evidence>
<keyword evidence="5" id="KW-0804">Transcription</keyword>
<dbReference type="GO" id="GO:0006355">
    <property type="term" value="P:regulation of DNA-templated transcription"/>
    <property type="evidence" value="ECO:0007669"/>
    <property type="project" value="InterPro"/>
</dbReference>
<comment type="similarity">
    <text evidence="1">Belongs to the AfsR/DnrI/RedD regulatory family.</text>
</comment>
<dbReference type="InterPro" id="IPR016032">
    <property type="entry name" value="Sig_transdc_resp-reg_C-effctor"/>
</dbReference>
<reference evidence="9" key="1">
    <citation type="journal article" date="2014" name="Int. J. Syst. Evol. Microbiol.">
        <title>Complete genome sequence of Corynebacterium casei LMG S-19264T (=DSM 44701T), isolated from a smear-ripened cheese.</title>
        <authorList>
            <consortium name="US DOE Joint Genome Institute (JGI-PGF)"/>
            <person name="Walter F."/>
            <person name="Albersmeier A."/>
            <person name="Kalinowski J."/>
            <person name="Ruckert C."/>
        </authorList>
    </citation>
    <scope>NUCLEOTIDE SEQUENCE</scope>
    <source>
        <strain evidence="9">JCM 4956</strain>
    </source>
</reference>
<dbReference type="Pfam" id="PF00486">
    <property type="entry name" value="Trans_reg_C"/>
    <property type="match status" value="1"/>
</dbReference>
<evidence type="ECO:0000259" key="8">
    <source>
        <dbReference type="PROSITE" id="PS51755"/>
    </source>
</evidence>
<dbReference type="Pfam" id="PF03704">
    <property type="entry name" value="BTAD"/>
    <property type="match status" value="1"/>
</dbReference>
<name>A0A918N6L9_9ACTN</name>
<evidence type="ECO:0000256" key="3">
    <source>
        <dbReference type="ARBA" id="ARBA00023015"/>
    </source>
</evidence>
<dbReference type="GO" id="GO:0000160">
    <property type="term" value="P:phosphorelay signal transduction system"/>
    <property type="evidence" value="ECO:0007669"/>
    <property type="project" value="UniProtKB-KW"/>
</dbReference>
<evidence type="ECO:0000256" key="1">
    <source>
        <dbReference type="ARBA" id="ARBA00005820"/>
    </source>
</evidence>
<dbReference type="InterPro" id="IPR036388">
    <property type="entry name" value="WH-like_DNA-bd_sf"/>
</dbReference>
<keyword evidence="4 6" id="KW-0238">DNA-binding</keyword>
<dbReference type="GO" id="GO:0003677">
    <property type="term" value="F:DNA binding"/>
    <property type="evidence" value="ECO:0007669"/>
    <property type="project" value="UniProtKB-UniRule"/>
</dbReference>
<dbReference type="PANTHER" id="PTHR35807">
    <property type="entry name" value="TRANSCRIPTIONAL REGULATOR REDD-RELATED"/>
    <property type="match status" value="1"/>
</dbReference>
<feature type="region of interest" description="Disordered" evidence="7">
    <location>
        <begin position="269"/>
        <end position="304"/>
    </location>
</feature>
<evidence type="ECO:0000256" key="6">
    <source>
        <dbReference type="PROSITE-ProRule" id="PRU01091"/>
    </source>
</evidence>
<evidence type="ECO:0000313" key="9">
    <source>
        <dbReference type="EMBL" id="GGX43961.1"/>
    </source>
</evidence>
<gene>
    <name evidence="9" type="ORF">GCM10010515_08530</name>
</gene>
<dbReference type="PROSITE" id="PS51755">
    <property type="entry name" value="OMPR_PHOB"/>
    <property type="match status" value="1"/>
</dbReference>
<protein>
    <recommendedName>
        <fullName evidence="8">OmpR/PhoB-type domain-containing protein</fullName>
    </recommendedName>
</protein>
<dbReference type="Gene3D" id="1.25.40.10">
    <property type="entry name" value="Tetratricopeptide repeat domain"/>
    <property type="match status" value="1"/>
</dbReference>
<feature type="domain" description="OmpR/PhoB-type" evidence="8">
    <location>
        <begin position="5"/>
        <end position="110"/>
    </location>
</feature>
<dbReference type="CDD" id="cd15831">
    <property type="entry name" value="BTAD"/>
    <property type="match status" value="1"/>
</dbReference>
<keyword evidence="10" id="KW-1185">Reference proteome</keyword>
<dbReference type="SUPFAM" id="SSF46894">
    <property type="entry name" value="C-terminal effector domain of the bipartite response regulators"/>
    <property type="match status" value="1"/>
</dbReference>
<dbReference type="Gene3D" id="1.10.10.10">
    <property type="entry name" value="Winged helix-like DNA-binding domain superfamily/Winged helix DNA-binding domain"/>
    <property type="match status" value="1"/>
</dbReference>
<organism evidence="9 10">
    <name type="scientific">Streptomyces fructofermentans</name>
    <dbReference type="NCBI Taxonomy" id="152141"/>
    <lineage>
        <taxon>Bacteria</taxon>
        <taxon>Bacillati</taxon>
        <taxon>Actinomycetota</taxon>
        <taxon>Actinomycetes</taxon>
        <taxon>Kitasatosporales</taxon>
        <taxon>Streptomycetaceae</taxon>
        <taxon>Streptomyces</taxon>
    </lineage>
</organism>
<evidence type="ECO:0000256" key="4">
    <source>
        <dbReference type="ARBA" id="ARBA00023125"/>
    </source>
</evidence>
<dbReference type="InterPro" id="IPR011990">
    <property type="entry name" value="TPR-like_helical_dom_sf"/>
</dbReference>
<dbReference type="PANTHER" id="PTHR35807:SF1">
    <property type="entry name" value="TRANSCRIPTIONAL REGULATOR REDD"/>
    <property type="match status" value="1"/>
</dbReference>